<reference evidence="3" key="1">
    <citation type="journal article" date="2017" name="Proc. Natl. Acad. Sci. U.S.A.">
        <title>Simulation of Deepwater Horizon oil plume reveals substrate specialization within a complex community of hydrocarbon-degraders.</title>
        <authorList>
            <person name="Hu P."/>
            <person name="Dubinsky E.A."/>
            <person name="Probst A.J."/>
            <person name="Wang J."/>
            <person name="Sieber C.M.K."/>
            <person name="Tom L.M."/>
            <person name="Gardinali P."/>
            <person name="Banfield J.F."/>
            <person name="Atlas R.M."/>
            <person name="Andersen G.L."/>
        </authorList>
    </citation>
    <scope>NUCLEOTIDE SEQUENCE [LARGE SCALE GENOMIC DNA]</scope>
</reference>
<feature type="chain" id="PRO_5012079599" description="Lipoprotein" evidence="1">
    <location>
        <begin position="19"/>
        <end position="136"/>
    </location>
</feature>
<evidence type="ECO:0008006" key="4">
    <source>
        <dbReference type="Google" id="ProtNLM"/>
    </source>
</evidence>
<dbReference type="Proteomes" id="UP000196531">
    <property type="component" value="Unassembled WGS sequence"/>
</dbReference>
<evidence type="ECO:0000313" key="3">
    <source>
        <dbReference type="Proteomes" id="UP000196531"/>
    </source>
</evidence>
<feature type="signal peptide" evidence="1">
    <location>
        <begin position="1"/>
        <end position="18"/>
    </location>
</feature>
<comment type="caution">
    <text evidence="2">The sequence shown here is derived from an EMBL/GenBank/DDBJ whole genome shotgun (WGS) entry which is preliminary data.</text>
</comment>
<evidence type="ECO:0000313" key="2">
    <source>
        <dbReference type="EMBL" id="OUR95300.1"/>
    </source>
</evidence>
<gene>
    <name evidence="2" type="ORF">A9Q84_15785</name>
</gene>
<sequence length="136" mass="15670">MKKFLMIISLVLMSSTNAAEFLSSTEQATVLEEIDNICGDTWCEGDFDFSFNEIKCDSESSVCEIEMELFEGCYEEDESLCNETIYSGTCSIGKLAKYSDLVDESRRWRSLNDDFYFRLSDCITELEEEAYSIFDF</sequence>
<accession>A0A1Y5F9R8</accession>
<proteinExistence type="predicted"/>
<evidence type="ECO:0000256" key="1">
    <source>
        <dbReference type="SAM" id="SignalP"/>
    </source>
</evidence>
<keyword evidence="1" id="KW-0732">Signal</keyword>
<name>A0A1Y5F9R8_9BACT</name>
<protein>
    <recommendedName>
        <fullName evidence="4">Lipoprotein</fullName>
    </recommendedName>
</protein>
<dbReference type="AlphaFoldDB" id="A0A1Y5F9R8"/>
<dbReference type="EMBL" id="MAAO01000008">
    <property type="protein sequence ID" value="OUR95300.1"/>
    <property type="molecule type" value="Genomic_DNA"/>
</dbReference>
<organism evidence="2 3">
    <name type="scientific">Halobacteriovorax marinus</name>
    <dbReference type="NCBI Taxonomy" id="97084"/>
    <lineage>
        <taxon>Bacteria</taxon>
        <taxon>Pseudomonadati</taxon>
        <taxon>Bdellovibrionota</taxon>
        <taxon>Bacteriovoracia</taxon>
        <taxon>Bacteriovoracales</taxon>
        <taxon>Halobacteriovoraceae</taxon>
        <taxon>Halobacteriovorax</taxon>
    </lineage>
</organism>